<evidence type="ECO:0000313" key="2">
    <source>
        <dbReference type="EMBL" id="QCN99471.1"/>
    </source>
</evidence>
<keyword evidence="2" id="KW-0614">Plasmid</keyword>
<sequence length="178" mass="19310">MTNLAPLASGLSVAHFARHVVRDTLARLTGPDAPGIESESAVELLLGTAAQESGFRALDQITGPGDTRLGPAYGLFQIEPFTRADVHASYLRHRPALAGRVGRLLAPDPSADHQLVSNLAYATAIARLIYYRSPVRLAAPGDVEGHARVWKEVFNTAKGKGRVEDFVENYRRRVAPFL</sequence>
<organism evidence="2 3">
    <name type="scientific">Azospirillum argentinense</name>
    <dbReference type="NCBI Taxonomy" id="2970906"/>
    <lineage>
        <taxon>Bacteria</taxon>
        <taxon>Pseudomonadati</taxon>
        <taxon>Pseudomonadota</taxon>
        <taxon>Alphaproteobacteria</taxon>
        <taxon>Rhodospirillales</taxon>
        <taxon>Azospirillaceae</taxon>
        <taxon>Azospirillum</taxon>
    </lineage>
</organism>
<reference evidence="2 3" key="1">
    <citation type="submission" date="2018-09" db="EMBL/GenBank/DDBJ databases">
        <title>Whole genome based analysis of evolution and adaptive divergence in Indian and Brazilian strains of Azospirillum brasilense.</title>
        <authorList>
            <person name="Singh C."/>
            <person name="Tripathi A.K."/>
        </authorList>
    </citation>
    <scope>NUCLEOTIDE SEQUENCE [LARGE SCALE GENOMIC DNA]</scope>
    <source>
        <strain evidence="2 3">MTCC4035</strain>
        <plasmid evidence="2 3">p3</plasmid>
    </source>
</reference>
<gene>
    <name evidence="1" type="ORF">D3093_26805</name>
    <name evidence="2" type="ORF">D3093_30065</name>
</gene>
<dbReference type="KEGG" id="aare:D3093_30065"/>
<proteinExistence type="predicted"/>
<dbReference type="AlphaFoldDB" id="A0A4D8PYE2"/>
<dbReference type="Proteomes" id="UP000298595">
    <property type="component" value="Plasmid p3"/>
</dbReference>
<dbReference type="EMBL" id="CP032324">
    <property type="protein sequence ID" value="QCN98900.1"/>
    <property type="molecule type" value="Genomic_DNA"/>
</dbReference>
<dbReference type="RefSeq" id="WP_137117854.1">
    <property type="nucleotide sequence ID" value="NZ_CP032324.1"/>
</dbReference>
<dbReference type="KEGG" id="aare:D3093_26805"/>
<dbReference type="EMBL" id="CP032324">
    <property type="protein sequence ID" value="QCN99471.1"/>
    <property type="molecule type" value="Genomic_DNA"/>
</dbReference>
<evidence type="ECO:0008006" key="4">
    <source>
        <dbReference type="Google" id="ProtNLM"/>
    </source>
</evidence>
<accession>A0A4D8PYE2</accession>
<protein>
    <recommendedName>
        <fullName evidence="4">Transglycosylase SLT domain-containing protein</fullName>
    </recommendedName>
</protein>
<evidence type="ECO:0000313" key="1">
    <source>
        <dbReference type="EMBL" id="QCN98900.1"/>
    </source>
</evidence>
<evidence type="ECO:0000313" key="3">
    <source>
        <dbReference type="Proteomes" id="UP000298595"/>
    </source>
</evidence>
<geneLocation type="plasmid" evidence="2 3">
    <name>p3</name>
</geneLocation>
<name>A0A4D8PYE2_9PROT</name>